<reference evidence="7" key="1">
    <citation type="submission" date="2021-01" db="EMBL/GenBank/DDBJ databases">
        <title>A chromosome-scale assembly of European eel, Anguilla anguilla.</title>
        <authorList>
            <person name="Henkel C."/>
            <person name="Jong-Raadsen S.A."/>
            <person name="Dufour S."/>
            <person name="Weltzien F.-A."/>
            <person name="Palstra A.P."/>
            <person name="Pelster B."/>
            <person name="Spaink H.P."/>
            <person name="Van Den Thillart G.E."/>
            <person name="Jansen H."/>
            <person name="Zahm M."/>
            <person name="Klopp C."/>
            <person name="Cedric C."/>
            <person name="Louis A."/>
            <person name="Berthelot C."/>
            <person name="Parey E."/>
            <person name="Roest Crollius H."/>
            <person name="Montfort J."/>
            <person name="Robinson-Rechavi M."/>
            <person name="Bucao C."/>
            <person name="Bouchez O."/>
            <person name="Gislard M."/>
            <person name="Lluch J."/>
            <person name="Milhes M."/>
            <person name="Lampietro C."/>
            <person name="Lopez Roques C."/>
            <person name="Donnadieu C."/>
            <person name="Braasch I."/>
            <person name="Desvignes T."/>
            <person name="Postlethwait J."/>
            <person name="Bobe J."/>
            <person name="Guiguen Y."/>
            <person name="Dirks R."/>
        </authorList>
    </citation>
    <scope>NUCLEOTIDE SEQUENCE</scope>
    <source>
        <strain evidence="7">Tag_6206</strain>
        <tissue evidence="7">Liver</tissue>
    </source>
</reference>
<comment type="caution">
    <text evidence="7">The sequence shown here is derived from an EMBL/GenBank/DDBJ whole genome shotgun (WGS) entry which is preliminary data.</text>
</comment>
<evidence type="ECO:0000313" key="7">
    <source>
        <dbReference type="EMBL" id="KAG5831044.1"/>
    </source>
</evidence>
<organism evidence="7 8">
    <name type="scientific">Anguilla anguilla</name>
    <name type="common">European freshwater eel</name>
    <name type="synonym">Muraena anguilla</name>
    <dbReference type="NCBI Taxonomy" id="7936"/>
    <lineage>
        <taxon>Eukaryota</taxon>
        <taxon>Metazoa</taxon>
        <taxon>Chordata</taxon>
        <taxon>Craniata</taxon>
        <taxon>Vertebrata</taxon>
        <taxon>Euteleostomi</taxon>
        <taxon>Actinopterygii</taxon>
        <taxon>Neopterygii</taxon>
        <taxon>Teleostei</taxon>
        <taxon>Anguilliformes</taxon>
        <taxon>Anguillidae</taxon>
        <taxon>Anguilla</taxon>
    </lineage>
</organism>
<keyword evidence="5" id="KW-0175">Coiled coil</keyword>
<accession>A0A9D3RI31</accession>
<dbReference type="AlphaFoldDB" id="A0A9D3RI31"/>
<keyword evidence="2" id="KW-0963">Cytoplasm</keyword>
<dbReference type="EMBL" id="JAFIRN010000018">
    <property type="protein sequence ID" value="KAG5831044.1"/>
    <property type="molecule type" value="Genomic_DNA"/>
</dbReference>
<sequence length="656" mass="71153">MTQFQTAEAQLRQWLSEKELMMSVLGPLSVDPNMLNAQKQQVQILLNEFDGRRPQYEQMNEAARAILSEPGQADPSLAGLREQQAAVTRKWEGLTGQLGQRSERIDQASGKTARFQGLLRGLADSTADLEARLLGRQASGSQPDAVKRQLEAANEVSAQLREERKKLAEAESLCAELSALVEEEYLKADLSRQLETVAKPFKQLEGRASQRIEELNSAFASSQHFQQMSKDFQGWLEQRRQEACVPRPVWARSEALRKSLEEQEALLKELGSGRSRTRPSCGRGRGFCGTRRGRSGRRWRASSPPCAPAGRRPRSSSGTWTSTGAGGAAQQRRRRAAGGGHRRAGGGAGGGGRRGPEAGLHLRGAAAEEGGAGDPGPGVREFGDTRKEAEAQLEGARRQMEAQAGLGAQLYSNKNLANVKAQQRTLAGLQAQVDHLKSAAQGLVVAVPEAEGVTDLLLQADALEKDYGAVRRAVEEQCAALEAKQQGVGRFQNGIREMFARFADLDDELDGMEPAARDRAALRAQRDAAGAFLAKLGGLSADVADAAARCREMLESEASPDLPGLRRDLETLGKQCGKLTDRARARAELVEGTLARVDELYAKLQRFADRLGGAEEGEESQGPVGMETEVINQQLEAFKVRGFLSLCLRPSVCTRL</sequence>
<keyword evidence="8" id="KW-1185">Reference proteome</keyword>
<comment type="subcellular location">
    <subcellularLocation>
        <location evidence="1">Cytoplasm</location>
    </subcellularLocation>
</comment>
<dbReference type="PANTHER" id="PTHR12268:SF14">
    <property type="entry name" value="DYSTROPHIN-1"/>
    <property type="match status" value="1"/>
</dbReference>
<evidence type="ECO:0000256" key="5">
    <source>
        <dbReference type="SAM" id="Coils"/>
    </source>
</evidence>
<feature type="compositionally biased region" description="Basic residues" evidence="6">
    <location>
        <begin position="291"/>
        <end position="300"/>
    </location>
</feature>
<dbReference type="InterPro" id="IPR002017">
    <property type="entry name" value="Spectrin_repeat"/>
</dbReference>
<protein>
    <submittedName>
        <fullName evidence="7">Uncharacterized protein</fullName>
    </submittedName>
</protein>
<dbReference type="GO" id="GO:0005886">
    <property type="term" value="C:plasma membrane"/>
    <property type="evidence" value="ECO:0007669"/>
    <property type="project" value="TreeGrafter"/>
</dbReference>
<feature type="coiled-coil region" evidence="5">
    <location>
        <begin position="379"/>
        <end position="439"/>
    </location>
</feature>
<evidence type="ECO:0000256" key="1">
    <source>
        <dbReference type="ARBA" id="ARBA00004496"/>
    </source>
</evidence>
<evidence type="ECO:0000256" key="3">
    <source>
        <dbReference type="ARBA" id="ARBA00022837"/>
    </source>
</evidence>
<dbReference type="Gene3D" id="1.20.58.60">
    <property type="match status" value="3"/>
</dbReference>
<dbReference type="PANTHER" id="PTHR12268">
    <property type="entry name" value="E3 UBIQUITIN-PROTEIN LIGASE KCMF1"/>
    <property type="match status" value="1"/>
</dbReference>
<feature type="compositionally biased region" description="Basic residues" evidence="6">
    <location>
        <begin position="331"/>
        <end position="344"/>
    </location>
</feature>
<name>A0A9D3RI31_ANGAN</name>
<dbReference type="Proteomes" id="UP001044222">
    <property type="component" value="Chromosome 18"/>
</dbReference>
<dbReference type="FunFam" id="1.20.58.60:FF:000093">
    <property type="entry name" value="dystonin isoform X1"/>
    <property type="match status" value="1"/>
</dbReference>
<evidence type="ECO:0000256" key="6">
    <source>
        <dbReference type="SAM" id="MobiDB-lite"/>
    </source>
</evidence>
<dbReference type="InterPro" id="IPR050774">
    <property type="entry name" value="KCMF1/Dystrophin"/>
</dbReference>
<evidence type="ECO:0000313" key="8">
    <source>
        <dbReference type="Proteomes" id="UP001044222"/>
    </source>
</evidence>
<evidence type="ECO:0000256" key="2">
    <source>
        <dbReference type="ARBA" id="ARBA00022490"/>
    </source>
</evidence>
<keyword evidence="4" id="KW-0206">Cytoskeleton</keyword>
<feature type="coiled-coil region" evidence="5">
    <location>
        <begin position="146"/>
        <end position="180"/>
    </location>
</feature>
<dbReference type="Pfam" id="PF00435">
    <property type="entry name" value="Spectrin"/>
    <property type="match status" value="1"/>
</dbReference>
<dbReference type="InterPro" id="IPR018159">
    <property type="entry name" value="Spectrin/alpha-actinin"/>
</dbReference>
<gene>
    <name evidence="7" type="ORF">ANANG_G00299710</name>
</gene>
<evidence type="ECO:0000256" key="4">
    <source>
        <dbReference type="ARBA" id="ARBA00023212"/>
    </source>
</evidence>
<dbReference type="SMART" id="SM00150">
    <property type="entry name" value="SPEC"/>
    <property type="match status" value="3"/>
</dbReference>
<keyword evidence="3" id="KW-0106">Calcium</keyword>
<dbReference type="SUPFAM" id="SSF46966">
    <property type="entry name" value="Spectrin repeat"/>
    <property type="match status" value="3"/>
</dbReference>
<proteinExistence type="predicted"/>
<dbReference type="CDD" id="cd00176">
    <property type="entry name" value="SPEC"/>
    <property type="match status" value="1"/>
</dbReference>
<feature type="region of interest" description="Disordered" evidence="6">
    <location>
        <begin position="270"/>
        <end position="358"/>
    </location>
</feature>